<dbReference type="Proteomes" id="UP000317378">
    <property type="component" value="Unassembled WGS sequence"/>
</dbReference>
<dbReference type="OrthoDB" id="978447at2"/>
<dbReference type="RefSeq" id="WP_119104272.1">
    <property type="nucleotide sequence ID" value="NZ_QXMJ01000180.1"/>
</dbReference>
<dbReference type="EMBL" id="VCHX02000180">
    <property type="protein sequence ID" value="TPQ18128.1"/>
    <property type="molecule type" value="Genomic_DNA"/>
</dbReference>
<comment type="caution">
    <text evidence="1">The sequence shown here is derived from an EMBL/GenBank/DDBJ whole genome shotgun (WGS) entry which is preliminary data.</text>
</comment>
<name>A0A505DC03_9ACTN</name>
<proteinExistence type="predicted"/>
<evidence type="ECO:0000313" key="2">
    <source>
        <dbReference type="Proteomes" id="UP000317378"/>
    </source>
</evidence>
<gene>
    <name evidence="1" type="ORF">FGD71_033195</name>
</gene>
<sequence length="225" mass="22815">MGPLRGSQPKVPLALLHTSPLHIPVFDALRDAAHPDLELRHIVVEELLQRARDEGPDAVAHEVRAVLDKAVADGAGAVLCTCSTIGGVAEAADAGVPVLRVDRPMVAAAVATGPRVVVIGTVESTLVPTLALVEEEAARAGASVDARTLLVADAWDHFRAGDTDAYVRAVAAAADTVTDADAIILAQVSMASAQQLTTTAVPVLSSPRQGLAAGAAAVLGTAGKA</sequence>
<reference evidence="1 2" key="1">
    <citation type="submission" date="2019-06" db="EMBL/GenBank/DDBJ databases">
        <title>Streptomyces sporangiiformans sp. nov., a novel actinomycete isolated from soil in Mount Song.</title>
        <authorList>
            <person name="Han L."/>
        </authorList>
    </citation>
    <scope>NUCLEOTIDE SEQUENCE [LARGE SCALE GENOMIC DNA]</scope>
    <source>
        <strain evidence="1 2">NEAU-SSA 1</strain>
    </source>
</reference>
<keyword evidence="2" id="KW-1185">Reference proteome</keyword>
<protein>
    <submittedName>
        <fullName evidence="1">Arylsulfatase</fullName>
    </submittedName>
</protein>
<accession>A0A505DC03</accession>
<evidence type="ECO:0000313" key="1">
    <source>
        <dbReference type="EMBL" id="TPQ18128.1"/>
    </source>
</evidence>
<dbReference type="GO" id="GO:0047661">
    <property type="term" value="F:amino-acid racemase activity"/>
    <property type="evidence" value="ECO:0007669"/>
    <property type="project" value="InterPro"/>
</dbReference>
<dbReference type="AlphaFoldDB" id="A0A505DC03"/>
<organism evidence="1 2">
    <name type="scientific">Streptomyces sporangiiformans</name>
    <dbReference type="NCBI Taxonomy" id="2315329"/>
    <lineage>
        <taxon>Bacteria</taxon>
        <taxon>Bacillati</taxon>
        <taxon>Actinomycetota</taxon>
        <taxon>Actinomycetes</taxon>
        <taxon>Kitasatosporales</taxon>
        <taxon>Streptomycetaceae</taxon>
        <taxon>Streptomyces</taxon>
    </lineage>
</organism>